<dbReference type="PANTHER" id="PTHR34976:SF1">
    <property type="entry name" value="TOXIN BC_0920"/>
    <property type="match status" value="1"/>
</dbReference>
<dbReference type="InterPro" id="IPR006829">
    <property type="entry name" value="LXG_dom"/>
</dbReference>
<sequence>MSLSMYLGETDDQRNSMNAICIEIIQSMEQTKSSIYSFHKALLLQGITYTSAKSYLIDVYLPLTQGIIYLCEELIRQNDNYPSEFREQVATTDVIEQEVIEQIQEIDKSIEALRDATVVLPFQNMMIQIYIRMKQKLQEKLENLYAYNSSSSSNFDTAISLAKAVMTGLQQVQDGNGFNSDNGTFQTKGMDLSWISTIDDIHYTRKAEEHYAEYLQQYPEDKDKVIEIIKYEETNNQYVDQTNDFLSPLEDKDQIEIKFLMYTSEEPYRTMSLKYLDEVTIADPEAGGGAFYRSSDNSITMGSMTEDRTNARGAYFTFFHELGHAIDYNHGVENGMDGFYSDHYTSNGKTLANQMHGDVSNRVQSEINHRLDDSKYDHLSSTEKQAIINNITEEFIYEGPSSVSLTAEEETLYGEVQTQISRELQADEHNNASDVYGGVTVNEIVGRWGHHDNSYWIDENSEERINEPNKEGFASYYAAYMLEDSEFKDQQLNSVGEFLPNSKEHMDEMLNNM</sequence>
<organism evidence="3 4">
    <name type="scientific">Oceanobacillus kimchii</name>
    <dbReference type="NCBI Taxonomy" id="746691"/>
    <lineage>
        <taxon>Bacteria</taxon>
        <taxon>Bacillati</taxon>
        <taxon>Bacillota</taxon>
        <taxon>Bacilli</taxon>
        <taxon>Bacillales</taxon>
        <taxon>Bacillaceae</taxon>
        <taxon>Oceanobacillus</taxon>
    </lineage>
</organism>
<feature type="domain" description="LXG" evidence="2">
    <location>
        <begin position="1"/>
        <end position="215"/>
    </location>
</feature>
<name>A0ABQ5TKQ9_9BACI</name>
<proteinExistence type="inferred from homology"/>
<evidence type="ECO:0000313" key="4">
    <source>
        <dbReference type="Proteomes" id="UP001275436"/>
    </source>
</evidence>
<dbReference type="RefSeq" id="WP_069685459.1">
    <property type="nucleotide sequence ID" value="NZ_BSKO01000001.1"/>
</dbReference>
<evidence type="ECO:0000313" key="3">
    <source>
        <dbReference type="EMBL" id="GLO67433.1"/>
    </source>
</evidence>
<accession>A0ABQ5TKQ9</accession>
<dbReference type="PANTHER" id="PTHR34976">
    <property type="entry name" value="RIBONUCLEASE YQCG-RELATED"/>
    <property type="match status" value="1"/>
</dbReference>
<keyword evidence="4" id="KW-1185">Reference proteome</keyword>
<evidence type="ECO:0000259" key="2">
    <source>
        <dbReference type="PROSITE" id="PS51756"/>
    </source>
</evidence>
<evidence type="ECO:0000256" key="1">
    <source>
        <dbReference type="ARBA" id="ARBA00034117"/>
    </source>
</evidence>
<dbReference type="InterPro" id="IPR051768">
    <property type="entry name" value="Bact_secretion_toxin"/>
</dbReference>
<comment type="caution">
    <text evidence="3">The sequence shown here is derived from an EMBL/GenBank/DDBJ whole genome shotgun (WGS) entry which is preliminary data.</text>
</comment>
<reference evidence="3 4" key="1">
    <citation type="submission" date="2023-02" db="EMBL/GenBank/DDBJ databases">
        <title>Oceanobacillus kimchii IFOP_LL358 isolated form Alexandrium catenella lab strain.</title>
        <authorList>
            <person name="Gajardo G."/>
            <person name="Ueki S."/>
            <person name="Maruyama F."/>
        </authorList>
    </citation>
    <scope>NUCLEOTIDE SEQUENCE [LARGE SCALE GENOMIC DNA]</scope>
    <source>
        <strain evidence="3 4">IFOP_LL358</strain>
    </source>
</reference>
<dbReference type="EMBL" id="BSKO01000001">
    <property type="protein sequence ID" value="GLO67433.1"/>
    <property type="molecule type" value="Genomic_DNA"/>
</dbReference>
<dbReference type="PROSITE" id="PS51756">
    <property type="entry name" value="LXG"/>
    <property type="match status" value="1"/>
</dbReference>
<gene>
    <name evidence="3" type="ORF">MACH08_32170</name>
</gene>
<dbReference type="Proteomes" id="UP001275436">
    <property type="component" value="Unassembled WGS sequence"/>
</dbReference>
<comment type="similarity">
    <text evidence="1">In the N-terminal section; belongs to the LXG family.</text>
</comment>
<protein>
    <recommendedName>
        <fullName evidence="2">LXG domain-containing protein</fullName>
    </recommendedName>
</protein>